<dbReference type="Gene3D" id="3.30.40.10">
    <property type="entry name" value="Zinc/RING finger domain, C3HC4 (zinc finger)"/>
    <property type="match status" value="1"/>
</dbReference>
<keyword evidence="11" id="KW-1133">Transmembrane helix</keyword>
<sequence length="192" mass="21324">MALTILVLLTALFFMGFFSVYIRRFSATTNHLPSPPRHHRPQPSTYKRNNGGLDPSAVNSLPIVSYCEAAKHRIIIDDCPICLTEFQDKECVKLIPYCGHVFHPKCVDTWLSSHVTCPLCRSAQLFVIRGEEVCLDVAGDTNGICLNEVGERSTVDDGDTWRRGEGSCGGVRRTCSCSNLPHHAVLQRSTSF</sequence>
<dbReference type="GO" id="GO:0016020">
    <property type="term" value="C:membrane"/>
    <property type="evidence" value="ECO:0007669"/>
    <property type="project" value="UniProtKB-SubCell"/>
</dbReference>
<name>A0ABD3UMS2_9LAMI</name>
<evidence type="ECO:0000259" key="15">
    <source>
        <dbReference type="PROSITE" id="PS50089"/>
    </source>
</evidence>
<keyword evidence="12" id="KW-0472">Membrane</keyword>
<evidence type="ECO:0000256" key="13">
    <source>
        <dbReference type="ARBA" id="ARBA00024209"/>
    </source>
</evidence>
<gene>
    <name evidence="16" type="ORF">ACJIZ3_011462</name>
</gene>
<comment type="catalytic activity">
    <reaction evidence="1">
        <text>S-ubiquitinyl-[E2 ubiquitin-conjugating enzyme]-L-cysteine + [acceptor protein]-L-lysine = [E2 ubiquitin-conjugating enzyme]-L-cysteine + N(6)-ubiquitinyl-[acceptor protein]-L-lysine.</text>
        <dbReference type="EC" id="2.3.2.27"/>
    </reaction>
</comment>
<dbReference type="SUPFAM" id="SSF57850">
    <property type="entry name" value="RING/U-box"/>
    <property type="match status" value="1"/>
</dbReference>
<dbReference type="GO" id="GO:0061630">
    <property type="term" value="F:ubiquitin protein ligase activity"/>
    <property type="evidence" value="ECO:0007669"/>
    <property type="project" value="UniProtKB-EC"/>
</dbReference>
<dbReference type="PANTHER" id="PTHR14155:SF592">
    <property type="entry name" value="RING-H2 FINGER PROTEIN ATL57"/>
    <property type="match status" value="1"/>
</dbReference>
<evidence type="ECO:0000256" key="8">
    <source>
        <dbReference type="ARBA" id="ARBA00022771"/>
    </source>
</evidence>
<evidence type="ECO:0000256" key="2">
    <source>
        <dbReference type="ARBA" id="ARBA00004167"/>
    </source>
</evidence>
<dbReference type="InterPro" id="IPR013083">
    <property type="entry name" value="Znf_RING/FYVE/PHD"/>
</dbReference>
<dbReference type="Pfam" id="PF13639">
    <property type="entry name" value="zf-RING_2"/>
    <property type="match status" value="1"/>
</dbReference>
<comment type="pathway">
    <text evidence="3">Protein modification; protein ubiquitination.</text>
</comment>
<evidence type="ECO:0000256" key="14">
    <source>
        <dbReference type="PROSITE-ProRule" id="PRU00175"/>
    </source>
</evidence>
<dbReference type="InterPro" id="IPR001841">
    <property type="entry name" value="Znf_RING"/>
</dbReference>
<evidence type="ECO:0000313" key="17">
    <source>
        <dbReference type="Proteomes" id="UP001634393"/>
    </source>
</evidence>
<dbReference type="GO" id="GO:0008270">
    <property type="term" value="F:zinc ion binding"/>
    <property type="evidence" value="ECO:0007669"/>
    <property type="project" value="UniProtKB-KW"/>
</dbReference>
<evidence type="ECO:0000256" key="9">
    <source>
        <dbReference type="ARBA" id="ARBA00022786"/>
    </source>
</evidence>
<dbReference type="FunFam" id="3.30.40.10:FF:000187">
    <property type="entry name" value="E3 ubiquitin-protein ligase ATL6"/>
    <property type="match status" value="1"/>
</dbReference>
<evidence type="ECO:0000256" key="1">
    <source>
        <dbReference type="ARBA" id="ARBA00000900"/>
    </source>
</evidence>
<evidence type="ECO:0000256" key="12">
    <source>
        <dbReference type="ARBA" id="ARBA00023136"/>
    </source>
</evidence>
<comment type="caution">
    <text evidence="16">The sequence shown here is derived from an EMBL/GenBank/DDBJ whole genome shotgun (WGS) entry which is preliminary data.</text>
</comment>
<dbReference type="PROSITE" id="PS50089">
    <property type="entry name" value="ZF_RING_2"/>
    <property type="match status" value="1"/>
</dbReference>
<evidence type="ECO:0000256" key="6">
    <source>
        <dbReference type="ARBA" id="ARBA00022692"/>
    </source>
</evidence>
<feature type="domain" description="RING-type" evidence="15">
    <location>
        <begin position="79"/>
        <end position="121"/>
    </location>
</feature>
<evidence type="ECO:0000256" key="4">
    <source>
        <dbReference type="ARBA" id="ARBA00012483"/>
    </source>
</evidence>
<dbReference type="EMBL" id="JBJXBP010000001">
    <property type="protein sequence ID" value="KAL3849580.1"/>
    <property type="molecule type" value="Genomic_DNA"/>
</dbReference>
<protein>
    <recommendedName>
        <fullName evidence="4">RING-type E3 ubiquitin transferase</fullName>
        <ecNumber evidence="4">2.3.2.27</ecNumber>
    </recommendedName>
</protein>
<organism evidence="16 17">
    <name type="scientific">Penstemon smallii</name>
    <dbReference type="NCBI Taxonomy" id="265156"/>
    <lineage>
        <taxon>Eukaryota</taxon>
        <taxon>Viridiplantae</taxon>
        <taxon>Streptophyta</taxon>
        <taxon>Embryophyta</taxon>
        <taxon>Tracheophyta</taxon>
        <taxon>Spermatophyta</taxon>
        <taxon>Magnoliopsida</taxon>
        <taxon>eudicotyledons</taxon>
        <taxon>Gunneridae</taxon>
        <taxon>Pentapetalae</taxon>
        <taxon>asterids</taxon>
        <taxon>lamiids</taxon>
        <taxon>Lamiales</taxon>
        <taxon>Plantaginaceae</taxon>
        <taxon>Cheloneae</taxon>
        <taxon>Penstemon</taxon>
    </lineage>
</organism>
<evidence type="ECO:0000256" key="3">
    <source>
        <dbReference type="ARBA" id="ARBA00004906"/>
    </source>
</evidence>
<accession>A0ABD3UMS2</accession>
<comment type="similarity">
    <text evidence="13">Belongs to the RING-type zinc finger family. ATL subfamily.</text>
</comment>
<keyword evidence="6" id="KW-0812">Transmembrane</keyword>
<keyword evidence="8 14" id="KW-0863">Zinc-finger</keyword>
<dbReference type="Proteomes" id="UP001634393">
    <property type="component" value="Unassembled WGS sequence"/>
</dbReference>
<comment type="subcellular location">
    <subcellularLocation>
        <location evidence="2">Membrane</location>
        <topology evidence="2">Single-pass membrane protein</topology>
    </subcellularLocation>
</comment>
<evidence type="ECO:0000256" key="7">
    <source>
        <dbReference type="ARBA" id="ARBA00022723"/>
    </source>
</evidence>
<dbReference type="SMART" id="SM00184">
    <property type="entry name" value="RING"/>
    <property type="match status" value="1"/>
</dbReference>
<keyword evidence="17" id="KW-1185">Reference proteome</keyword>
<evidence type="ECO:0000313" key="16">
    <source>
        <dbReference type="EMBL" id="KAL3849580.1"/>
    </source>
</evidence>
<proteinExistence type="inferred from homology"/>
<evidence type="ECO:0000256" key="10">
    <source>
        <dbReference type="ARBA" id="ARBA00022833"/>
    </source>
</evidence>
<keyword evidence="7" id="KW-0479">Metal-binding</keyword>
<evidence type="ECO:0000256" key="11">
    <source>
        <dbReference type="ARBA" id="ARBA00022989"/>
    </source>
</evidence>
<dbReference type="InterPro" id="IPR053238">
    <property type="entry name" value="RING-H2_zinc_finger"/>
</dbReference>
<keyword evidence="9" id="KW-0833">Ubl conjugation pathway</keyword>
<dbReference type="PANTHER" id="PTHR14155">
    <property type="entry name" value="RING FINGER DOMAIN-CONTAINING"/>
    <property type="match status" value="1"/>
</dbReference>
<evidence type="ECO:0000256" key="5">
    <source>
        <dbReference type="ARBA" id="ARBA00022679"/>
    </source>
</evidence>
<keyword evidence="5" id="KW-0808">Transferase</keyword>
<dbReference type="AlphaFoldDB" id="A0ABD3UMS2"/>
<dbReference type="EC" id="2.3.2.27" evidence="4"/>
<reference evidence="16 17" key="1">
    <citation type="submission" date="2024-12" db="EMBL/GenBank/DDBJ databases">
        <title>The unique morphological basis and parallel evolutionary history of personate flowers in Penstemon.</title>
        <authorList>
            <person name="Depatie T.H."/>
            <person name="Wessinger C.A."/>
        </authorList>
    </citation>
    <scope>NUCLEOTIDE SEQUENCE [LARGE SCALE GENOMIC DNA]</scope>
    <source>
        <strain evidence="16">WTNN_2</strain>
        <tissue evidence="16">Leaf</tissue>
    </source>
</reference>
<keyword evidence="10" id="KW-0862">Zinc</keyword>